<dbReference type="SUPFAM" id="SSF51735">
    <property type="entry name" value="NAD(P)-binding Rossmann-fold domains"/>
    <property type="match status" value="1"/>
</dbReference>
<reference evidence="3" key="1">
    <citation type="submission" date="2016-10" db="EMBL/GenBank/DDBJ databases">
        <authorList>
            <person name="Varghese N."/>
            <person name="Submissions S."/>
        </authorList>
    </citation>
    <scope>NUCLEOTIDE SEQUENCE [LARGE SCALE GENOMIC DNA]</scope>
    <source>
        <strain evidence="3">DSM 24767</strain>
    </source>
</reference>
<dbReference type="PANTHER" id="PTHR43781:SF1">
    <property type="entry name" value="SACCHAROPINE DEHYDROGENASE"/>
    <property type="match status" value="1"/>
</dbReference>
<dbReference type="STRING" id="1095778.SAMN04489842_0486"/>
<accession>A0A1H0ZYX4</accession>
<dbReference type="Proteomes" id="UP000198848">
    <property type="component" value="Unassembled WGS sequence"/>
</dbReference>
<organism evidence="2 3">
    <name type="scientific">Natronobacterium texcoconense</name>
    <dbReference type="NCBI Taxonomy" id="1095778"/>
    <lineage>
        <taxon>Archaea</taxon>
        <taxon>Methanobacteriati</taxon>
        <taxon>Methanobacteriota</taxon>
        <taxon>Stenosarchaea group</taxon>
        <taxon>Halobacteria</taxon>
        <taxon>Halobacteriales</taxon>
        <taxon>Natrialbaceae</taxon>
        <taxon>Natronobacterium</taxon>
    </lineage>
</organism>
<keyword evidence="3" id="KW-1185">Reference proteome</keyword>
<evidence type="ECO:0000313" key="2">
    <source>
        <dbReference type="EMBL" id="SDQ32441.1"/>
    </source>
</evidence>
<sequence length="374" mass="39699">MDSLLIYGSYGYTGSRIAAEAVSRGWSPIVAGRDREKVTRQANTLGVDGRAFDLAEHAGDGARSALTDHLEDAGAVLNCAGPFVDTAEPLVEACLETGTDYLDVTGEFSVFERLRQRDHLARDADVTVLPGVGFDVVPTDCLAAFLAELLPGADRLTLGIKSRSSLSRGTARTVLEGLGDGNVIRRNGRLLKIPLAFRTRKIDFGDGPEHAVTVPFGDVVTAAYSTGIGSVEVYTAAPPWATTAMSALDSLGPLIATEPVKRTLEQAIDAVADGPDDRELATDSAVVWGEVEDGAGRHAQARLETPNPYALTVETALAASERVLEGAVDDGFQTPATAFGSDFVLEFDGTRREVLEAPDLEDSERTHSRIPSDD</sequence>
<protein>
    <submittedName>
        <fullName evidence="2">Uncharacterized conserved protein</fullName>
    </submittedName>
</protein>
<feature type="domain" description="Saccharopine dehydrogenase NADP binding" evidence="1">
    <location>
        <begin position="5"/>
        <end position="128"/>
    </location>
</feature>
<gene>
    <name evidence="2" type="ORF">SAMN04489842_0486</name>
</gene>
<dbReference type="AlphaFoldDB" id="A0A1H0ZYX4"/>
<dbReference type="Gene3D" id="3.40.50.720">
    <property type="entry name" value="NAD(P)-binding Rossmann-like Domain"/>
    <property type="match status" value="1"/>
</dbReference>
<proteinExistence type="predicted"/>
<dbReference type="RefSeq" id="WP_090376804.1">
    <property type="nucleotide sequence ID" value="NZ_FNLC01000001.1"/>
</dbReference>
<evidence type="ECO:0000313" key="3">
    <source>
        <dbReference type="Proteomes" id="UP000198848"/>
    </source>
</evidence>
<evidence type="ECO:0000259" key="1">
    <source>
        <dbReference type="Pfam" id="PF03435"/>
    </source>
</evidence>
<dbReference type="InterPro" id="IPR005097">
    <property type="entry name" value="Sacchrp_dh_NADP-bd"/>
</dbReference>
<dbReference type="OrthoDB" id="194971at2157"/>
<name>A0A1H0ZYX4_NATTX</name>
<dbReference type="InterPro" id="IPR036291">
    <property type="entry name" value="NAD(P)-bd_dom_sf"/>
</dbReference>
<dbReference type="PANTHER" id="PTHR43781">
    <property type="entry name" value="SACCHAROPINE DEHYDROGENASE"/>
    <property type="match status" value="1"/>
</dbReference>
<dbReference type="EMBL" id="FNLC01000001">
    <property type="protein sequence ID" value="SDQ32441.1"/>
    <property type="molecule type" value="Genomic_DNA"/>
</dbReference>
<dbReference type="Pfam" id="PF03435">
    <property type="entry name" value="Sacchrp_dh_NADP"/>
    <property type="match status" value="1"/>
</dbReference>